<feature type="region of interest" description="Disordered" evidence="1">
    <location>
        <begin position="1"/>
        <end position="41"/>
    </location>
</feature>
<organism evidence="2 3">
    <name type="scientific">Macrosiphum euphorbiae</name>
    <name type="common">potato aphid</name>
    <dbReference type="NCBI Taxonomy" id="13131"/>
    <lineage>
        <taxon>Eukaryota</taxon>
        <taxon>Metazoa</taxon>
        <taxon>Ecdysozoa</taxon>
        <taxon>Arthropoda</taxon>
        <taxon>Hexapoda</taxon>
        <taxon>Insecta</taxon>
        <taxon>Pterygota</taxon>
        <taxon>Neoptera</taxon>
        <taxon>Paraneoptera</taxon>
        <taxon>Hemiptera</taxon>
        <taxon>Sternorrhyncha</taxon>
        <taxon>Aphidomorpha</taxon>
        <taxon>Aphidoidea</taxon>
        <taxon>Aphididae</taxon>
        <taxon>Macrosiphini</taxon>
        <taxon>Macrosiphum</taxon>
    </lineage>
</organism>
<sequence>MKQPTRYPVGPNTVDEESLENNIHDPPVIRPGVSGETSGVFGGSGVGVTQCEAIQPKRDDGNVTLQVVRVWQQNDPSIR</sequence>
<comment type="caution">
    <text evidence="2">The sequence shown here is derived from an EMBL/GenBank/DDBJ whole genome shotgun (WGS) entry which is preliminary data.</text>
</comment>
<name>A0AAV0WNZ4_9HEMI</name>
<reference evidence="2 3" key="1">
    <citation type="submission" date="2023-01" db="EMBL/GenBank/DDBJ databases">
        <authorList>
            <person name="Whitehead M."/>
        </authorList>
    </citation>
    <scope>NUCLEOTIDE SEQUENCE [LARGE SCALE GENOMIC DNA]</scope>
</reference>
<evidence type="ECO:0000256" key="1">
    <source>
        <dbReference type="SAM" id="MobiDB-lite"/>
    </source>
</evidence>
<proteinExistence type="predicted"/>
<evidence type="ECO:0000313" key="3">
    <source>
        <dbReference type="Proteomes" id="UP001160148"/>
    </source>
</evidence>
<gene>
    <name evidence="2" type="ORF">MEUPH1_LOCUS12999</name>
</gene>
<protein>
    <submittedName>
        <fullName evidence="2">Uncharacterized protein</fullName>
    </submittedName>
</protein>
<dbReference type="EMBL" id="CARXXK010000002">
    <property type="protein sequence ID" value="CAI6357369.1"/>
    <property type="molecule type" value="Genomic_DNA"/>
</dbReference>
<evidence type="ECO:0000313" key="2">
    <source>
        <dbReference type="EMBL" id="CAI6357369.1"/>
    </source>
</evidence>
<dbReference type="AlphaFoldDB" id="A0AAV0WNZ4"/>
<accession>A0AAV0WNZ4</accession>
<keyword evidence="3" id="KW-1185">Reference proteome</keyword>
<dbReference type="Proteomes" id="UP001160148">
    <property type="component" value="Unassembled WGS sequence"/>
</dbReference>